<keyword evidence="1" id="KW-0456">Lyase</keyword>
<protein>
    <submittedName>
        <fullName evidence="1">L-2,4-diaminobutyrate decarboxylase</fullName>
        <ecNumber evidence="1">4.1.1.86</ecNumber>
    </submittedName>
</protein>
<reference evidence="1" key="1">
    <citation type="submission" date="2019-09" db="EMBL/GenBank/DDBJ databases">
        <authorList>
            <person name="Rodrigo-Torres L."/>
            <person name="Arahal R. D."/>
            <person name="Lucena T."/>
        </authorList>
    </citation>
    <scope>NUCLEOTIDE SEQUENCE</scope>
    <source>
        <strain evidence="1">ISS653</strain>
    </source>
</reference>
<comment type="caution">
    <text evidence="1">The sequence shown here is derived from an EMBL/GenBank/DDBJ whole genome shotgun (WGS) entry which is preliminary data.</text>
</comment>
<evidence type="ECO:0000313" key="1">
    <source>
        <dbReference type="EMBL" id="VVU99930.1"/>
    </source>
</evidence>
<name>A0AC61Y668_9FLAO</name>
<organism evidence="1 2">
    <name type="scientific">Mesonia oceanica</name>
    <dbReference type="NCBI Taxonomy" id="2687242"/>
    <lineage>
        <taxon>Bacteria</taxon>
        <taxon>Pseudomonadati</taxon>
        <taxon>Bacteroidota</taxon>
        <taxon>Flavobacteriia</taxon>
        <taxon>Flavobacteriales</taxon>
        <taxon>Flavobacteriaceae</taxon>
        <taxon>Mesonia</taxon>
    </lineage>
</organism>
<keyword evidence="2" id="KW-1185">Reference proteome</keyword>
<evidence type="ECO:0000313" key="2">
    <source>
        <dbReference type="Proteomes" id="UP000356253"/>
    </source>
</evidence>
<accession>A0AC61Y668</accession>
<dbReference type="EMBL" id="CABVMM010000004">
    <property type="protein sequence ID" value="VVU99930.1"/>
    <property type="molecule type" value="Genomic_DNA"/>
</dbReference>
<gene>
    <name evidence="1" type="primary">ddc</name>
    <name evidence="1" type="ORF">FVB9532_01191</name>
</gene>
<sequence length="466" mass="51295">MHSIDIDTVEMTLDIMKYAINRISNTSPEMGSPKQEQDLMDLVGETVTKEGIGGEKAFELFKDVLVKATVPVDHPRHLAFVPAAPTRAAILFDLVTSAASIHGAYWMTGAGGIFCENQAMKWLVQLTGLPEGAFGVFTSGGTSANLSAMIAAREAWRDKNEENKAYKALLITSNGAHSSVKSMAKVIDADIILVDDDEEDKLNGKWLQQKIDGLSEIDRKRLFAVVATGGTTNAGIIDDLESVADVCEQEDLWFHVDAAYGGGALAAPSVRHLFNGIERADSITIDPHKWMFSPYDCGAVIYKNMELARNAHSQKGAYLDIFKDKGAQGFNPADYQIQLTRRLRGLPLWFSLAMHGTEKYTQAIERGLSLALNAAKQIEAAKHLELVRAPSLSCVLFKRIGWDAEDYRDWTYKNHQSGFALVTPTKWTKPASQTGGKEKVETISRFCFINPDTTEEDIAEILASME</sequence>
<proteinExistence type="predicted"/>
<dbReference type="Proteomes" id="UP000356253">
    <property type="component" value="Unassembled WGS sequence"/>
</dbReference>
<dbReference type="EC" id="4.1.1.86" evidence="1"/>